<dbReference type="InterPro" id="IPR027417">
    <property type="entry name" value="P-loop_NTPase"/>
</dbReference>
<dbReference type="InterPro" id="IPR038726">
    <property type="entry name" value="PDDEXK_AddAB-type"/>
</dbReference>
<evidence type="ECO:0000256" key="3">
    <source>
        <dbReference type="ARBA" id="ARBA00022763"/>
    </source>
</evidence>
<evidence type="ECO:0000256" key="11">
    <source>
        <dbReference type="ARBA" id="ARBA00034617"/>
    </source>
</evidence>
<evidence type="ECO:0000313" key="17">
    <source>
        <dbReference type="EMBL" id="HFN01065.1"/>
    </source>
</evidence>
<dbReference type="PANTHER" id="PTHR11070:SF23">
    <property type="entry name" value="RECBCD ENZYME SUBUNIT RECB"/>
    <property type="match status" value="1"/>
</dbReference>
<feature type="domain" description="UvrD-like helicase ATP-binding" evidence="15">
    <location>
        <begin position="1"/>
        <end position="419"/>
    </location>
</feature>
<feature type="domain" description="UvrD-like helicase C-terminal" evidence="16">
    <location>
        <begin position="420"/>
        <end position="712"/>
    </location>
</feature>
<dbReference type="EMBL" id="DSRU01000365">
    <property type="protein sequence ID" value="HFN01065.1"/>
    <property type="molecule type" value="Genomic_DNA"/>
</dbReference>
<comment type="caution">
    <text evidence="17">The sequence shown here is derived from an EMBL/GenBank/DDBJ whole genome shotgun (WGS) entry which is preliminary data.</text>
</comment>
<evidence type="ECO:0000256" key="4">
    <source>
        <dbReference type="ARBA" id="ARBA00022801"/>
    </source>
</evidence>
<dbReference type="GO" id="GO:0000725">
    <property type="term" value="P:recombinational repair"/>
    <property type="evidence" value="ECO:0007669"/>
    <property type="project" value="TreeGrafter"/>
</dbReference>
<keyword evidence="3" id="KW-0227">DNA damage</keyword>
<dbReference type="GO" id="GO:0009338">
    <property type="term" value="C:exodeoxyribonuclease V complex"/>
    <property type="evidence" value="ECO:0007669"/>
    <property type="project" value="TreeGrafter"/>
</dbReference>
<keyword evidence="5 14" id="KW-0347">Helicase</keyword>
<evidence type="ECO:0000256" key="9">
    <source>
        <dbReference type="ARBA" id="ARBA00023204"/>
    </source>
</evidence>
<feature type="binding site" evidence="14">
    <location>
        <begin position="21"/>
        <end position="28"/>
    </location>
    <ligand>
        <name>ATP</name>
        <dbReference type="ChEBI" id="CHEBI:30616"/>
    </ligand>
</feature>
<evidence type="ECO:0000256" key="7">
    <source>
        <dbReference type="ARBA" id="ARBA00022840"/>
    </source>
</evidence>
<keyword evidence="2 14" id="KW-0547">Nucleotide-binding</keyword>
<dbReference type="Pfam" id="PF12705">
    <property type="entry name" value="PDDEXK_1"/>
    <property type="match status" value="1"/>
</dbReference>
<dbReference type="Pfam" id="PF00580">
    <property type="entry name" value="UvrD-helicase"/>
    <property type="match status" value="1"/>
</dbReference>
<comment type="catalytic activity">
    <reaction evidence="11">
        <text>Couples ATP hydrolysis with the unwinding of duplex DNA by translocating in the 3'-5' direction.</text>
        <dbReference type="EC" id="5.6.2.4"/>
    </reaction>
</comment>
<evidence type="ECO:0000256" key="12">
    <source>
        <dbReference type="ARBA" id="ARBA00034808"/>
    </source>
</evidence>
<evidence type="ECO:0000259" key="16">
    <source>
        <dbReference type="PROSITE" id="PS51217"/>
    </source>
</evidence>
<gene>
    <name evidence="17" type="ORF">ENR64_25575</name>
</gene>
<dbReference type="PANTHER" id="PTHR11070">
    <property type="entry name" value="UVRD / RECB / PCRA DNA HELICASE FAMILY MEMBER"/>
    <property type="match status" value="1"/>
</dbReference>
<dbReference type="Gene3D" id="3.90.320.10">
    <property type="match status" value="1"/>
</dbReference>
<dbReference type="Pfam" id="PF13361">
    <property type="entry name" value="UvrD_C"/>
    <property type="match status" value="2"/>
</dbReference>
<name>A0A7C3KHC7_9CYAN</name>
<keyword evidence="1" id="KW-0540">Nuclease</keyword>
<evidence type="ECO:0000256" key="2">
    <source>
        <dbReference type="ARBA" id="ARBA00022741"/>
    </source>
</evidence>
<accession>A0A7C3KHC7</accession>
<dbReference type="GO" id="GO:0004527">
    <property type="term" value="F:exonuclease activity"/>
    <property type="evidence" value="ECO:0007669"/>
    <property type="project" value="UniProtKB-KW"/>
</dbReference>
<proteinExistence type="predicted"/>
<dbReference type="InterPro" id="IPR014016">
    <property type="entry name" value="UvrD-like_ATP-bd"/>
</dbReference>
<dbReference type="PROSITE" id="PS51217">
    <property type="entry name" value="UVRD_HELICASE_CTER"/>
    <property type="match status" value="1"/>
</dbReference>
<keyword evidence="8" id="KW-0238">DNA-binding</keyword>
<evidence type="ECO:0000259" key="15">
    <source>
        <dbReference type="PROSITE" id="PS51198"/>
    </source>
</evidence>
<evidence type="ECO:0000256" key="1">
    <source>
        <dbReference type="ARBA" id="ARBA00022722"/>
    </source>
</evidence>
<comment type="catalytic activity">
    <reaction evidence="13">
        <text>ATP + H2O = ADP + phosphate + H(+)</text>
        <dbReference type="Rhea" id="RHEA:13065"/>
        <dbReference type="ChEBI" id="CHEBI:15377"/>
        <dbReference type="ChEBI" id="CHEBI:15378"/>
        <dbReference type="ChEBI" id="CHEBI:30616"/>
        <dbReference type="ChEBI" id="CHEBI:43474"/>
        <dbReference type="ChEBI" id="CHEBI:456216"/>
        <dbReference type="EC" id="5.6.2.4"/>
    </reaction>
</comment>
<keyword evidence="7 14" id="KW-0067">ATP-binding</keyword>
<dbReference type="GO" id="GO:0003677">
    <property type="term" value="F:DNA binding"/>
    <property type="evidence" value="ECO:0007669"/>
    <property type="project" value="UniProtKB-KW"/>
</dbReference>
<dbReference type="Gene3D" id="3.40.50.300">
    <property type="entry name" value="P-loop containing nucleotide triphosphate hydrolases"/>
    <property type="match status" value="4"/>
</dbReference>
<evidence type="ECO:0000256" key="6">
    <source>
        <dbReference type="ARBA" id="ARBA00022839"/>
    </source>
</evidence>
<dbReference type="SUPFAM" id="SSF52540">
    <property type="entry name" value="P-loop containing nucleoside triphosphate hydrolases"/>
    <property type="match status" value="1"/>
</dbReference>
<dbReference type="InterPro" id="IPR000212">
    <property type="entry name" value="DNA_helicase_UvrD/REP"/>
</dbReference>
<keyword evidence="4 14" id="KW-0378">Hydrolase</keyword>
<dbReference type="GO" id="GO:0043138">
    <property type="term" value="F:3'-5' DNA helicase activity"/>
    <property type="evidence" value="ECO:0007669"/>
    <property type="project" value="UniProtKB-EC"/>
</dbReference>
<evidence type="ECO:0000256" key="8">
    <source>
        <dbReference type="ARBA" id="ARBA00023125"/>
    </source>
</evidence>
<dbReference type="EC" id="5.6.2.4" evidence="12"/>
<evidence type="ECO:0000256" key="13">
    <source>
        <dbReference type="ARBA" id="ARBA00048988"/>
    </source>
</evidence>
<keyword evidence="9" id="KW-0234">DNA repair</keyword>
<dbReference type="InterPro" id="IPR011604">
    <property type="entry name" value="PDDEXK-like_dom_sf"/>
</dbReference>
<dbReference type="AlphaFoldDB" id="A0A7C3KHC7"/>
<dbReference type="GO" id="GO:0005524">
    <property type="term" value="F:ATP binding"/>
    <property type="evidence" value="ECO:0007669"/>
    <property type="project" value="UniProtKB-UniRule"/>
</dbReference>
<protein>
    <recommendedName>
        <fullName evidence="12">DNA 3'-5' helicase</fullName>
        <ecNumber evidence="12">5.6.2.4</ecNumber>
    </recommendedName>
</protein>
<reference evidence="17" key="1">
    <citation type="journal article" date="2020" name="mSystems">
        <title>Genome- and Community-Level Interaction Insights into Carbon Utilization and Element Cycling Functions of Hydrothermarchaeota in Hydrothermal Sediment.</title>
        <authorList>
            <person name="Zhou Z."/>
            <person name="Liu Y."/>
            <person name="Xu W."/>
            <person name="Pan J."/>
            <person name="Luo Z.H."/>
            <person name="Li M."/>
        </authorList>
    </citation>
    <scope>NUCLEOTIDE SEQUENCE [LARGE SCALE GENOMIC DNA]</scope>
    <source>
        <strain evidence="17">SpSt-418</strain>
    </source>
</reference>
<dbReference type="InterPro" id="IPR014017">
    <property type="entry name" value="DNA_helicase_UvrD-like_C"/>
</dbReference>
<evidence type="ECO:0000256" key="10">
    <source>
        <dbReference type="ARBA" id="ARBA00023235"/>
    </source>
</evidence>
<keyword evidence="10" id="KW-0413">Isomerase</keyword>
<sequence>MSLAVEQAKAAYAVGSVSVTAGAGTGKTHMLAERYLYHLQSGYSPLEIVAVTFTEKAAAELRSRVRQTILQQAPEQEGWIAEVEAAPISTFHALAARICREQFEAANVPADFRLLDDLEGKLWRVEQLAIALDELTPDVYANVPYSLMRVVLEAFLDDPLNAAAALNRTRTDWLPEVERCRQVALDNLLKHPTWIQARQVLDSCAGAVGDKLESTRQTAIAGISSLEQGEDVLTALTAIDKLNLQGGSQKNWSSKELLEEVKAAIKALRETVREVLKAGLITLQVTELDDQIESMQPVLQMAFEQVQAHLREAKRQQRVLDFNDLEVHALKALERPEVREYYAKRWRVFLIDEFQDTNPIQGQFLEQLTAQAILTLVGDEKQSIYGFRRADVRVFQEWRDRLQALGGEVLSLTQSFRTHQPLIHNINTLFAPVLEELHQNLDAKREAPHEGPHLEVFAVTPGDIDPKPKIEQCRSVEAQHIADVVERLLKEQVQVWDKPTRSLRAIQPGDIAVLSRTWDPLEGYGQAIESRGIPILQAGGGNLLETREAKDAVALLQFLADPSDDLALVTCLRSPFFAVSDRTLLTLSQLPAAKTWWQRLKQSNELEIKQVVETLHHLLREREAEPPTRLLQLADRLTGYTAVIANLPGCDRRLADWRGFLDVVRQLELGMADVLVVVRRLKRLINYEVSIPRPALAASNSVALMTIHAAKGLEWSVVIVPDLTRQSASSTASVRFDPDLGVSLKLEDEAGEKQKSALYIVLEQQQKQQDAAEAKRLLYVALTRARDRLILTAAEPSGNGLSILQPGLEGQFPIQPIPFDFERVTPGIAVEPSIPQIPPTMLVNSTQLGGLELPVTALTAYARCPKQFRLQYIDGHPGLKTGASNRGAEIGSLTHRALEKNISSLENLHQYQPDLPTEQVQEALDLANVFWRSPTYQPVRHGDWEYALQLSVGLITLNGSADLVGADFVLDIKTDQAQDPEDYRFQLWAYAKATQKTKAHIAFLRHDTLHTFASTDLQTIGAEVNELVHEGKSS</sequence>
<evidence type="ECO:0000256" key="5">
    <source>
        <dbReference type="ARBA" id="ARBA00022806"/>
    </source>
</evidence>
<evidence type="ECO:0000256" key="14">
    <source>
        <dbReference type="PROSITE-ProRule" id="PRU00560"/>
    </source>
</evidence>
<keyword evidence="6" id="KW-0269">Exonuclease</keyword>
<organism evidence="17">
    <name type="scientific">Oscillatoriales cyanobacterium SpSt-418</name>
    <dbReference type="NCBI Taxonomy" id="2282169"/>
    <lineage>
        <taxon>Bacteria</taxon>
        <taxon>Bacillati</taxon>
        <taxon>Cyanobacteriota</taxon>
        <taxon>Cyanophyceae</taxon>
        <taxon>Oscillatoriophycideae</taxon>
        <taxon>Oscillatoriales</taxon>
    </lineage>
</organism>
<dbReference type="GO" id="GO:0005829">
    <property type="term" value="C:cytosol"/>
    <property type="evidence" value="ECO:0007669"/>
    <property type="project" value="TreeGrafter"/>
</dbReference>
<dbReference type="PROSITE" id="PS51198">
    <property type="entry name" value="UVRD_HELICASE_ATP_BIND"/>
    <property type="match status" value="1"/>
</dbReference>